<dbReference type="Proteomes" id="UP001169823">
    <property type="component" value="Unassembled WGS sequence"/>
</dbReference>
<dbReference type="EMBL" id="JAUOPJ010000001">
    <property type="protein sequence ID" value="MDO6455785.1"/>
    <property type="molecule type" value="Genomic_DNA"/>
</dbReference>
<protein>
    <submittedName>
        <fullName evidence="1">Uncharacterized protein</fullName>
    </submittedName>
</protein>
<evidence type="ECO:0000313" key="2">
    <source>
        <dbReference type="Proteomes" id="UP001169823"/>
    </source>
</evidence>
<comment type="caution">
    <text evidence="1">The sequence shown here is derived from an EMBL/GenBank/DDBJ whole genome shotgun (WGS) entry which is preliminary data.</text>
</comment>
<name>A0AAW7XNV3_9RHOB</name>
<gene>
    <name evidence="1" type="ORF">Q4494_01730</name>
</gene>
<dbReference type="AlphaFoldDB" id="A0AAW7XNV3"/>
<evidence type="ECO:0000313" key="1">
    <source>
        <dbReference type="EMBL" id="MDO6455785.1"/>
    </source>
</evidence>
<dbReference type="RefSeq" id="WP_303479254.1">
    <property type="nucleotide sequence ID" value="NZ_JAUOPJ010000001.1"/>
</dbReference>
<organism evidence="1 2">
    <name type="scientific">Celeribacter halophilus</name>
    <dbReference type="NCBI Taxonomy" id="576117"/>
    <lineage>
        <taxon>Bacteria</taxon>
        <taxon>Pseudomonadati</taxon>
        <taxon>Pseudomonadota</taxon>
        <taxon>Alphaproteobacteria</taxon>
        <taxon>Rhodobacterales</taxon>
        <taxon>Roseobacteraceae</taxon>
        <taxon>Celeribacter</taxon>
    </lineage>
</organism>
<reference evidence="1" key="1">
    <citation type="submission" date="2023-07" db="EMBL/GenBank/DDBJ databases">
        <title>Genome content predicts the carbon catabolic preferences of heterotrophic bacteria.</title>
        <authorList>
            <person name="Gralka M."/>
        </authorList>
    </citation>
    <scope>NUCLEOTIDE SEQUENCE</scope>
    <source>
        <strain evidence="1">I2M02</strain>
    </source>
</reference>
<accession>A0AAW7XNV3</accession>
<sequence>MRQNIFGDLIAHPDAADAAPRRMVLMVGDPQRMQMLKKYFPQRTDFFLIEFSDLTPDILKSIAPDSVVAPALCEQFDCLELAELLHRARFKGRIRAIPKGLPRPEIIREEIASLYPSLDFDMLDLTPVQLVQIRASLH</sequence>
<proteinExistence type="predicted"/>